<dbReference type="SUPFAM" id="SSF143120">
    <property type="entry name" value="YefM-like"/>
    <property type="match status" value="1"/>
</dbReference>
<sequence length="59" mass="6717">MTTENVRDLRWTLESVVRSVGRTGEEVVILDKDGQTELAVIISMADYERWKIQTDPPAP</sequence>
<evidence type="ECO:0000313" key="3">
    <source>
        <dbReference type="EMBL" id="QIV79875.1"/>
    </source>
</evidence>
<gene>
    <name evidence="3" type="ORF">EXE63_02395</name>
</gene>
<geneLocation type="plasmid" evidence="3 4">
    <name>unnamed2</name>
</geneLocation>
<dbReference type="InterPro" id="IPR006442">
    <property type="entry name" value="Antitoxin_Phd/YefM"/>
</dbReference>
<evidence type="ECO:0000256" key="2">
    <source>
        <dbReference type="RuleBase" id="RU362080"/>
    </source>
</evidence>
<dbReference type="NCBIfam" id="TIGR01552">
    <property type="entry name" value="phd_fam"/>
    <property type="match status" value="1"/>
</dbReference>
<dbReference type="Gene3D" id="3.40.1620.10">
    <property type="entry name" value="YefM-like domain"/>
    <property type="match status" value="1"/>
</dbReference>
<comment type="similarity">
    <text evidence="1 2">Belongs to the phD/YefM antitoxin family.</text>
</comment>
<keyword evidence="4" id="KW-1185">Reference proteome</keyword>
<dbReference type="EMBL" id="CP038798">
    <property type="protein sequence ID" value="QIV79875.1"/>
    <property type="molecule type" value="Genomic_DNA"/>
</dbReference>
<keyword evidence="3" id="KW-0614">Plasmid</keyword>
<dbReference type="AlphaFoldDB" id="A0A6H0S0M6"/>
<dbReference type="RefSeq" id="WP_168140602.1">
    <property type="nucleotide sequence ID" value="NZ_CP038798.1"/>
</dbReference>
<dbReference type="Proteomes" id="UP000501849">
    <property type="component" value="Plasmid unnamed2"/>
</dbReference>
<evidence type="ECO:0000313" key="4">
    <source>
        <dbReference type="Proteomes" id="UP000501849"/>
    </source>
</evidence>
<dbReference type="InterPro" id="IPR036165">
    <property type="entry name" value="YefM-like_sf"/>
</dbReference>
<name>A0A6H0S0M6_9MYCO</name>
<protein>
    <recommendedName>
        <fullName evidence="2">Antitoxin</fullName>
    </recommendedName>
</protein>
<dbReference type="Pfam" id="PF02604">
    <property type="entry name" value="PhdYeFM_antitox"/>
    <property type="match status" value="1"/>
</dbReference>
<evidence type="ECO:0000256" key="1">
    <source>
        <dbReference type="ARBA" id="ARBA00009981"/>
    </source>
</evidence>
<comment type="function">
    <text evidence="2">Antitoxin component of a type II toxin-antitoxin (TA) system.</text>
</comment>
<accession>A0A6H0S0M6</accession>
<organism evidence="3 4">
    <name type="scientific">Mycolicibacterium frederiksbergense</name>
    <dbReference type="NCBI Taxonomy" id="117567"/>
    <lineage>
        <taxon>Bacteria</taxon>
        <taxon>Bacillati</taxon>
        <taxon>Actinomycetota</taxon>
        <taxon>Actinomycetes</taxon>
        <taxon>Mycobacteriales</taxon>
        <taxon>Mycobacteriaceae</taxon>
        <taxon>Mycolicibacterium</taxon>
    </lineage>
</organism>
<proteinExistence type="inferred from homology"/>
<reference evidence="3 4" key="1">
    <citation type="submission" date="2019-04" db="EMBL/GenBank/DDBJ databases">
        <title>Draft, Whole-Genome Sequence of the Anthracene-degrading Mycobacterium frederiksbergense LB501T, Isolated from a Polycyclic Aromatic Hydrocarbon (PAH)-Contaminated Soil.</title>
        <authorList>
            <person name="Augelletti F."/>
        </authorList>
    </citation>
    <scope>NUCLEOTIDE SEQUENCE [LARGE SCALE GENOMIC DNA]</scope>
    <source>
        <strain evidence="3 4">LB 501T</strain>
        <plasmid evidence="3 4">unnamed2</plasmid>
    </source>
</reference>
<dbReference type="KEGG" id="mfre:EXE63_02395"/>